<evidence type="ECO:0000313" key="2">
    <source>
        <dbReference type="EMBL" id="ABV13124.1"/>
    </source>
</evidence>
<dbReference type="KEGG" id="cko:CKO_01998"/>
<reference evidence="2 3" key="1">
    <citation type="submission" date="2007-08" db="EMBL/GenBank/DDBJ databases">
        <authorList>
            <consortium name="The Citrobacter koseri Genome Sequencing Project"/>
            <person name="McClelland M."/>
            <person name="Sanderson E.K."/>
            <person name="Porwollik S."/>
            <person name="Spieth J."/>
            <person name="Clifton W.S."/>
            <person name="Latreille P."/>
            <person name="Courtney L."/>
            <person name="Wang C."/>
            <person name="Pepin K."/>
            <person name="Bhonagiri V."/>
            <person name="Nash W."/>
            <person name="Johnson M."/>
            <person name="Thiruvilangam P."/>
            <person name="Wilson R."/>
        </authorList>
    </citation>
    <scope>NUCLEOTIDE SEQUENCE [LARGE SCALE GENOMIC DNA]</scope>
    <source>
        <strain evidence="3">ATCC BAA-895 / CDC 4225-83 / SGSC4696</strain>
    </source>
</reference>
<dbReference type="EMBL" id="CP000822">
    <property type="protein sequence ID" value="ABV13124.1"/>
    <property type="molecule type" value="Genomic_DNA"/>
</dbReference>
<proteinExistence type="predicted"/>
<accession>A8AI10</accession>
<sequence>MEISGNTTKKPNTTSILSMSRKYLPRFLACETRDISPPGKDTRHPSRRRRVGGVRAPRPRISVRFQGVTRLPPSCNSNSVEFKR</sequence>
<organism evidence="2 3">
    <name type="scientific">Citrobacter koseri (strain ATCC BAA-895 / CDC 4225-83 / SGSC4696)</name>
    <dbReference type="NCBI Taxonomy" id="290338"/>
    <lineage>
        <taxon>Bacteria</taxon>
        <taxon>Pseudomonadati</taxon>
        <taxon>Pseudomonadota</taxon>
        <taxon>Gammaproteobacteria</taxon>
        <taxon>Enterobacterales</taxon>
        <taxon>Enterobacteriaceae</taxon>
        <taxon>Citrobacter</taxon>
    </lineage>
</organism>
<dbReference type="HOGENOM" id="CLU_2521620_0_0_6"/>
<feature type="region of interest" description="Disordered" evidence="1">
    <location>
        <begin position="32"/>
        <end position="54"/>
    </location>
</feature>
<evidence type="ECO:0000313" key="3">
    <source>
        <dbReference type="Proteomes" id="UP000008148"/>
    </source>
</evidence>
<dbReference type="Proteomes" id="UP000008148">
    <property type="component" value="Chromosome"/>
</dbReference>
<gene>
    <name evidence="2" type="ordered locus">CKO_01998</name>
</gene>
<evidence type="ECO:0000256" key="1">
    <source>
        <dbReference type="SAM" id="MobiDB-lite"/>
    </source>
</evidence>
<keyword evidence="3" id="KW-1185">Reference proteome</keyword>
<name>A8AI10_CITK8</name>
<dbReference type="AlphaFoldDB" id="A8AI10"/>
<protein>
    <submittedName>
        <fullName evidence="2">Uncharacterized protein</fullName>
    </submittedName>
</protein>